<dbReference type="CTD" id="110439812"/>
<proteinExistence type="predicted"/>
<reference evidence="3" key="1">
    <citation type="submission" date="2025-08" db="UniProtKB">
        <authorList>
            <consortium name="RefSeq"/>
        </authorList>
    </citation>
    <scope>IDENTIFICATION</scope>
    <source>
        <tissue evidence="3">Muscle</tissue>
    </source>
</reference>
<dbReference type="OrthoDB" id="3176171at2759"/>
<evidence type="ECO:0000256" key="2">
    <source>
        <dbReference type="SAM" id="MobiDB-lite"/>
    </source>
</evidence>
<keyword evidence="1" id="KW-0175">Coiled coil</keyword>
<protein>
    <submittedName>
        <fullName evidence="3">Kinesin-like protein KIN-14I</fullName>
    </submittedName>
</protein>
<dbReference type="RefSeq" id="XP_042610630.1">
    <property type="nucleotide sequence ID" value="XM_042754696.1"/>
</dbReference>
<accession>A0A9R0AUC8</accession>
<evidence type="ECO:0000313" key="3">
    <source>
        <dbReference type="RefSeq" id="XP_042610630.1"/>
    </source>
</evidence>
<dbReference type="Proteomes" id="UP001155660">
    <property type="component" value="Chromosome A5"/>
</dbReference>
<organism evidence="3">
    <name type="scientific">Cyprinus carpio</name>
    <name type="common">Common carp</name>
    <dbReference type="NCBI Taxonomy" id="7962"/>
    <lineage>
        <taxon>Eukaryota</taxon>
        <taxon>Metazoa</taxon>
        <taxon>Chordata</taxon>
        <taxon>Craniata</taxon>
        <taxon>Vertebrata</taxon>
        <taxon>Euteleostomi</taxon>
        <taxon>Actinopterygii</taxon>
        <taxon>Neopterygii</taxon>
        <taxon>Teleostei</taxon>
        <taxon>Ostariophysi</taxon>
        <taxon>Cypriniformes</taxon>
        <taxon>Cyprinidae</taxon>
        <taxon>Cyprininae</taxon>
        <taxon>Cyprinus</taxon>
    </lineage>
</organism>
<name>A0A9R0AUC8_CYPCA</name>
<evidence type="ECO:0000256" key="1">
    <source>
        <dbReference type="SAM" id="Coils"/>
    </source>
</evidence>
<dbReference type="GeneID" id="122144046"/>
<sequence length="475" mass="55410">MLIFEGAAKCEVSWLRKGRLRWNTFKRWIGTDCHRGPKCSGKAPNVSSMSASVRHPEDKAPVDVKMFIPYDSAKLCITQIADDMIAMKSRHQEMIQELEENFLTASRENQEKTALKMRTYYQNKLNTLKRILDIYQEKVTRKNAYWEEKVRTLEDLNEKLKGEHKILQERNQKDLASWDQEKNKMMELFSSRLDLLHNHQASTLQELHLARAEMGKVQEMLETFQEKKEQESTSEEKDSSDSVVPLDGAQARLEILKDNLLKREREISMLMEGQDHVTDPVELSVYARLLSAVIQQAHYVCAELTEARQQFDQMAEDNQKILAKIKESLDQTVEESCQKSHEEQEDAQQKMAEPQVGDESQARLRHHEVIQVALECIRAGDKPTVIETDTTEAWTAELDERVRKFEEDFRKNGFLDSETDKSVGQQLLLLQTELKQIKDENKKIIENYTAERTLRKKYYNMVEDMKGIVYHKHTV</sequence>
<feature type="region of interest" description="Disordered" evidence="2">
    <location>
        <begin position="333"/>
        <end position="361"/>
    </location>
</feature>
<dbReference type="AlphaFoldDB" id="A0A9R0AUC8"/>
<gene>
    <name evidence="3" type="primary">LOC122144046</name>
</gene>
<feature type="coiled-coil region" evidence="1">
    <location>
        <begin position="143"/>
        <end position="173"/>
    </location>
</feature>
<dbReference type="KEGG" id="ccar:122144046"/>
<feature type="coiled-coil region" evidence="1">
    <location>
        <begin position="81"/>
        <end position="115"/>
    </location>
</feature>